<dbReference type="KEGG" id="cic:CICLE_v100236472m"/>
<name>V4TTJ7_CITCL</name>
<proteinExistence type="predicted"/>
<dbReference type="InParanoid" id="V4TTJ7"/>
<dbReference type="AlphaFoldDB" id="V4TTJ7"/>
<dbReference type="Proteomes" id="UP000030687">
    <property type="component" value="Unassembled WGS sequence"/>
</dbReference>
<evidence type="ECO:0000313" key="1">
    <source>
        <dbReference type="EMBL" id="ESR55065.1"/>
    </source>
</evidence>
<sequence length="57" mass="6544">MGEISIKLGEKLNSSSTVRNVKHVEENSSSFVEIRDLEFQRSTIADLEFLMIMQNIE</sequence>
<dbReference type="Gramene" id="ESR55065">
    <property type="protein sequence ID" value="ESR55065"/>
    <property type="gene ID" value="CICLE_v100236472mg"/>
</dbReference>
<organism evidence="1 2">
    <name type="scientific">Citrus clementina</name>
    <name type="common">Clementine</name>
    <name type="synonym">Citrus deliciosa x Citrus sinensis</name>
    <dbReference type="NCBI Taxonomy" id="85681"/>
    <lineage>
        <taxon>Eukaryota</taxon>
        <taxon>Viridiplantae</taxon>
        <taxon>Streptophyta</taxon>
        <taxon>Embryophyta</taxon>
        <taxon>Tracheophyta</taxon>
        <taxon>Spermatophyta</taxon>
        <taxon>Magnoliopsida</taxon>
        <taxon>eudicotyledons</taxon>
        <taxon>Gunneridae</taxon>
        <taxon>Pentapetalae</taxon>
        <taxon>rosids</taxon>
        <taxon>malvids</taxon>
        <taxon>Sapindales</taxon>
        <taxon>Rutaceae</taxon>
        <taxon>Aurantioideae</taxon>
        <taxon>Citrus</taxon>
    </lineage>
</organism>
<reference evidence="1 2" key="1">
    <citation type="submission" date="2013-10" db="EMBL/GenBank/DDBJ databases">
        <authorList>
            <consortium name="International Citrus Genome Consortium"/>
            <person name="Jenkins J."/>
            <person name="Schmutz J."/>
            <person name="Prochnik S."/>
            <person name="Rokhsar D."/>
            <person name="Gmitter F."/>
            <person name="Ollitrault P."/>
            <person name="Machado M."/>
            <person name="Talon M."/>
            <person name="Wincker P."/>
            <person name="Jaillon O."/>
            <person name="Morgante M."/>
        </authorList>
    </citation>
    <scope>NUCLEOTIDE SEQUENCE</scope>
    <source>
        <strain evidence="2">cv. Clemenules</strain>
    </source>
</reference>
<protein>
    <submittedName>
        <fullName evidence="1">Uncharacterized protein</fullName>
    </submittedName>
</protein>
<dbReference type="OMA" id="EEWECEL"/>
<evidence type="ECO:0000313" key="2">
    <source>
        <dbReference type="Proteomes" id="UP000030687"/>
    </source>
</evidence>
<feature type="non-terminal residue" evidence="1">
    <location>
        <position position="57"/>
    </location>
</feature>
<gene>
    <name evidence="1" type="ORF">CICLE_v100236472mg</name>
</gene>
<accession>V4TTJ7</accession>
<keyword evidence="2" id="KW-1185">Reference proteome</keyword>
<dbReference type="EMBL" id="KI536661">
    <property type="protein sequence ID" value="ESR55065.1"/>
    <property type="molecule type" value="Genomic_DNA"/>
</dbReference>